<sequence>MLVAVGCAAVRALVTISVGGFRLGSFEYVDCGMDCCLELSWCLLFAFAVFVGFHTVDSGYWRRLKGRLGLSAL</sequence>
<dbReference type="AlphaFoldDB" id="A0A6A6I5P6"/>
<keyword evidence="1" id="KW-1133">Transmembrane helix</keyword>
<reference evidence="2" key="1">
    <citation type="journal article" date="2020" name="Stud. Mycol.">
        <title>101 Dothideomycetes genomes: a test case for predicting lifestyles and emergence of pathogens.</title>
        <authorList>
            <person name="Haridas S."/>
            <person name="Albert R."/>
            <person name="Binder M."/>
            <person name="Bloem J."/>
            <person name="Labutti K."/>
            <person name="Salamov A."/>
            <person name="Andreopoulos B."/>
            <person name="Baker S."/>
            <person name="Barry K."/>
            <person name="Bills G."/>
            <person name="Bluhm B."/>
            <person name="Cannon C."/>
            <person name="Castanera R."/>
            <person name="Culley D."/>
            <person name="Daum C."/>
            <person name="Ezra D."/>
            <person name="Gonzalez J."/>
            <person name="Henrissat B."/>
            <person name="Kuo A."/>
            <person name="Liang C."/>
            <person name="Lipzen A."/>
            <person name="Lutzoni F."/>
            <person name="Magnuson J."/>
            <person name="Mondo S."/>
            <person name="Nolan M."/>
            <person name="Ohm R."/>
            <person name="Pangilinan J."/>
            <person name="Park H.-J."/>
            <person name="Ramirez L."/>
            <person name="Alfaro M."/>
            <person name="Sun H."/>
            <person name="Tritt A."/>
            <person name="Yoshinaga Y."/>
            <person name="Zwiers L.-H."/>
            <person name="Turgeon B."/>
            <person name="Goodwin S."/>
            <person name="Spatafora J."/>
            <person name="Crous P."/>
            <person name="Grigoriev I."/>
        </authorList>
    </citation>
    <scope>NUCLEOTIDE SEQUENCE</scope>
    <source>
        <strain evidence="2">CBS 122368</strain>
    </source>
</reference>
<keyword evidence="1" id="KW-0472">Membrane</keyword>
<dbReference type="RefSeq" id="XP_033680276.1">
    <property type="nucleotide sequence ID" value="XM_033829622.1"/>
</dbReference>
<evidence type="ECO:0000313" key="2">
    <source>
        <dbReference type="EMBL" id="KAF2245272.1"/>
    </source>
</evidence>
<protein>
    <submittedName>
        <fullName evidence="2">Uncharacterized protein</fullName>
    </submittedName>
</protein>
<dbReference type="GeneID" id="54582952"/>
<proteinExistence type="predicted"/>
<accession>A0A6A6I5P6</accession>
<keyword evidence="1" id="KW-0812">Transmembrane</keyword>
<name>A0A6A6I5P6_9PLEO</name>
<feature type="transmembrane region" description="Helical" evidence="1">
    <location>
        <begin position="38"/>
        <end position="56"/>
    </location>
</feature>
<evidence type="ECO:0000313" key="3">
    <source>
        <dbReference type="Proteomes" id="UP000800094"/>
    </source>
</evidence>
<keyword evidence="3" id="KW-1185">Reference proteome</keyword>
<organism evidence="2 3">
    <name type="scientific">Trematosphaeria pertusa</name>
    <dbReference type="NCBI Taxonomy" id="390896"/>
    <lineage>
        <taxon>Eukaryota</taxon>
        <taxon>Fungi</taxon>
        <taxon>Dikarya</taxon>
        <taxon>Ascomycota</taxon>
        <taxon>Pezizomycotina</taxon>
        <taxon>Dothideomycetes</taxon>
        <taxon>Pleosporomycetidae</taxon>
        <taxon>Pleosporales</taxon>
        <taxon>Massarineae</taxon>
        <taxon>Trematosphaeriaceae</taxon>
        <taxon>Trematosphaeria</taxon>
    </lineage>
</organism>
<dbReference type="Proteomes" id="UP000800094">
    <property type="component" value="Unassembled WGS sequence"/>
</dbReference>
<evidence type="ECO:0000256" key="1">
    <source>
        <dbReference type="SAM" id="Phobius"/>
    </source>
</evidence>
<gene>
    <name evidence="2" type="ORF">BU26DRAFT_521780</name>
</gene>
<dbReference type="EMBL" id="ML987200">
    <property type="protein sequence ID" value="KAF2245272.1"/>
    <property type="molecule type" value="Genomic_DNA"/>
</dbReference>